<proteinExistence type="predicted"/>
<dbReference type="Proteomes" id="UP001107558">
    <property type="component" value="Chromosome 2"/>
</dbReference>
<dbReference type="AlphaFoldDB" id="A0A9J6C8Z5"/>
<organism evidence="1 2">
    <name type="scientific">Polypedilum vanderplanki</name>
    <name type="common">Sleeping chironomid midge</name>
    <dbReference type="NCBI Taxonomy" id="319348"/>
    <lineage>
        <taxon>Eukaryota</taxon>
        <taxon>Metazoa</taxon>
        <taxon>Ecdysozoa</taxon>
        <taxon>Arthropoda</taxon>
        <taxon>Hexapoda</taxon>
        <taxon>Insecta</taxon>
        <taxon>Pterygota</taxon>
        <taxon>Neoptera</taxon>
        <taxon>Endopterygota</taxon>
        <taxon>Diptera</taxon>
        <taxon>Nematocera</taxon>
        <taxon>Chironomoidea</taxon>
        <taxon>Chironomidae</taxon>
        <taxon>Chironominae</taxon>
        <taxon>Polypedilum</taxon>
        <taxon>Polypedilum</taxon>
    </lineage>
</organism>
<keyword evidence="2" id="KW-1185">Reference proteome</keyword>
<gene>
    <name evidence="1" type="ORF">PVAND_008074</name>
</gene>
<protein>
    <submittedName>
        <fullName evidence="1">Uncharacterized protein</fullName>
    </submittedName>
</protein>
<dbReference type="OrthoDB" id="10479441at2759"/>
<sequence>MKIIDRCPSCLSSSSNDNDIKDAPEKRELKFAKKKLLTPLSIFILGRDNKFNDQREFYSKFYTAPTIQPHLFCHGKKYKIERKHKVKKRDLLNNKRSNVAIKSRELYATSSTATDDDYVDNIKYSRGENE</sequence>
<reference evidence="1" key="1">
    <citation type="submission" date="2021-03" db="EMBL/GenBank/DDBJ databases">
        <title>Chromosome level genome of the anhydrobiotic midge Polypedilum vanderplanki.</title>
        <authorList>
            <person name="Yoshida Y."/>
            <person name="Kikawada T."/>
            <person name="Gusev O."/>
        </authorList>
    </citation>
    <scope>NUCLEOTIDE SEQUENCE</scope>
    <source>
        <strain evidence="1">NIAS01</strain>
        <tissue evidence="1">Whole body or cell culture</tissue>
    </source>
</reference>
<comment type="caution">
    <text evidence="1">The sequence shown here is derived from an EMBL/GenBank/DDBJ whole genome shotgun (WGS) entry which is preliminary data.</text>
</comment>
<name>A0A9J6C8Z5_POLVA</name>
<dbReference type="EMBL" id="JADBJN010000002">
    <property type="protein sequence ID" value="KAG5678397.1"/>
    <property type="molecule type" value="Genomic_DNA"/>
</dbReference>
<accession>A0A9J6C8Z5</accession>
<evidence type="ECO:0000313" key="2">
    <source>
        <dbReference type="Proteomes" id="UP001107558"/>
    </source>
</evidence>
<evidence type="ECO:0000313" key="1">
    <source>
        <dbReference type="EMBL" id="KAG5678397.1"/>
    </source>
</evidence>